<dbReference type="RefSeq" id="WP_201935344.1">
    <property type="nucleotide sequence ID" value="NZ_JAERSG010000002.1"/>
</dbReference>
<protein>
    <submittedName>
        <fullName evidence="1">Uncharacterized protein</fullName>
    </submittedName>
</protein>
<dbReference type="Proteomes" id="UP000636918">
    <property type="component" value="Unassembled WGS sequence"/>
</dbReference>
<gene>
    <name evidence="1" type="ORF">JI751_08065</name>
</gene>
<proteinExistence type="predicted"/>
<keyword evidence="2" id="KW-1185">Reference proteome</keyword>
<reference evidence="1 2" key="1">
    <citation type="submission" date="2021-01" db="EMBL/GenBank/DDBJ databases">
        <title>Genome seq and assembly of Nocardiodes sp. G10.</title>
        <authorList>
            <person name="Chhetri G."/>
        </authorList>
    </citation>
    <scope>NUCLEOTIDE SEQUENCE [LARGE SCALE GENOMIC DNA]</scope>
    <source>
        <strain evidence="1 2">G10</strain>
    </source>
</reference>
<sequence length="84" mass="8605">MKTTIHHVATCDACSRTTVHRSVVEHGPGRAVSSHHACEPCGSRVAASAVVAPVLSMITARSVRGRVDASLVPVGEGHLGAIAN</sequence>
<evidence type="ECO:0000313" key="1">
    <source>
        <dbReference type="EMBL" id="MBL0747561.1"/>
    </source>
</evidence>
<evidence type="ECO:0000313" key="2">
    <source>
        <dbReference type="Proteomes" id="UP000636918"/>
    </source>
</evidence>
<dbReference type="EMBL" id="JAERSG010000002">
    <property type="protein sequence ID" value="MBL0747561.1"/>
    <property type="molecule type" value="Genomic_DNA"/>
</dbReference>
<name>A0ABS1LAL8_9ACTN</name>
<accession>A0ABS1LAL8</accession>
<organism evidence="1 2">
    <name type="scientific">Nocardioides baculatus</name>
    <dbReference type="NCBI Taxonomy" id="2801337"/>
    <lineage>
        <taxon>Bacteria</taxon>
        <taxon>Bacillati</taxon>
        <taxon>Actinomycetota</taxon>
        <taxon>Actinomycetes</taxon>
        <taxon>Propionibacteriales</taxon>
        <taxon>Nocardioidaceae</taxon>
        <taxon>Nocardioides</taxon>
    </lineage>
</organism>
<comment type="caution">
    <text evidence="1">The sequence shown here is derived from an EMBL/GenBank/DDBJ whole genome shotgun (WGS) entry which is preliminary data.</text>
</comment>